<evidence type="ECO:0000313" key="4">
    <source>
        <dbReference type="Proteomes" id="UP001596250"/>
    </source>
</evidence>
<dbReference type="EMBL" id="JBHSQV010000140">
    <property type="protein sequence ID" value="MFC5986877.1"/>
    <property type="molecule type" value="Genomic_DNA"/>
</dbReference>
<dbReference type="SUPFAM" id="SSF88713">
    <property type="entry name" value="Glycoside hydrolase/deacetylase"/>
    <property type="match status" value="1"/>
</dbReference>
<name>A0ABW1IP67_9BACL</name>
<evidence type="ECO:0000259" key="2">
    <source>
        <dbReference type="PROSITE" id="PS51677"/>
    </source>
</evidence>
<accession>A0ABW1IP67</accession>
<dbReference type="Gene3D" id="3.20.20.370">
    <property type="entry name" value="Glycoside hydrolase/deacetylase"/>
    <property type="match status" value="1"/>
</dbReference>
<reference evidence="4" key="1">
    <citation type="journal article" date="2019" name="Int. J. Syst. Evol. Microbiol.">
        <title>The Global Catalogue of Microorganisms (GCM) 10K type strain sequencing project: providing services to taxonomists for standard genome sequencing and annotation.</title>
        <authorList>
            <consortium name="The Broad Institute Genomics Platform"/>
            <consortium name="The Broad Institute Genome Sequencing Center for Infectious Disease"/>
            <person name="Wu L."/>
            <person name="Ma J."/>
        </authorList>
    </citation>
    <scope>NUCLEOTIDE SEQUENCE [LARGE SCALE GENOMIC DNA]</scope>
    <source>
        <strain evidence="4">CCM 8749</strain>
    </source>
</reference>
<feature type="domain" description="NodB homology" evidence="2">
    <location>
        <begin position="14"/>
        <end position="270"/>
    </location>
</feature>
<dbReference type="Proteomes" id="UP001596250">
    <property type="component" value="Unassembled WGS sequence"/>
</dbReference>
<dbReference type="GO" id="GO:0016787">
    <property type="term" value="F:hydrolase activity"/>
    <property type="evidence" value="ECO:0007669"/>
    <property type="project" value="UniProtKB-KW"/>
</dbReference>
<proteinExistence type="predicted"/>
<dbReference type="InterPro" id="IPR002509">
    <property type="entry name" value="NODB_dom"/>
</dbReference>
<comment type="caution">
    <text evidence="3">The sequence shown here is derived from an EMBL/GenBank/DDBJ whole genome shotgun (WGS) entry which is preliminary data.</text>
</comment>
<keyword evidence="1" id="KW-0732">Signal</keyword>
<dbReference type="PANTHER" id="PTHR34216:SF11">
    <property type="entry name" value="CHITOOLIGOSACCHARIDE DEACETYLASE"/>
    <property type="match status" value="1"/>
</dbReference>
<evidence type="ECO:0000313" key="3">
    <source>
        <dbReference type="EMBL" id="MFC5986877.1"/>
    </source>
</evidence>
<dbReference type="InterPro" id="IPR011330">
    <property type="entry name" value="Glyco_hydro/deAcase_b/a-brl"/>
</dbReference>
<dbReference type="RefSeq" id="WP_379894187.1">
    <property type="nucleotide sequence ID" value="NZ_CBCSCT010000066.1"/>
</dbReference>
<dbReference type="InterPro" id="IPR051398">
    <property type="entry name" value="Polysacch_Deacetylase"/>
</dbReference>
<gene>
    <name evidence="3" type="ORF">ACFPXP_10655</name>
</gene>
<dbReference type="EC" id="3.-.-.-" evidence="3"/>
<dbReference type="PROSITE" id="PS51677">
    <property type="entry name" value="NODB"/>
    <property type="match status" value="1"/>
</dbReference>
<protein>
    <submittedName>
        <fullName evidence="3">Polysaccharide deacetylase family protein</fullName>
        <ecNumber evidence="3">3.-.-.-</ecNumber>
    </submittedName>
</protein>
<evidence type="ECO:0000256" key="1">
    <source>
        <dbReference type="ARBA" id="ARBA00022729"/>
    </source>
</evidence>
<keyword evidence="4" id="KW-1185">Reference proteome</keyword>
<dbReference type="PANTHER" id="PTHR34216">
    <property type="match status" value="1"/>
</dbReference>
<sequence length="270" mass="31019">MKQIVTCFPEGKHKVLTMSYDDGKSADRRLVKLFNQYGIKGTFHINSGLLGSGDRISAEEVTTLYAGHEVSVHTVTHPTIARSPREQLIHEIVEDRKALERLTGYTVRGMSYPNGSYSEKIIEMLPHLGIEYARTVKSTRSFAMPDRLLEWNPTCHHNHDVMELAKAFDALHKKQYLYMMYVWGHSYEFDNQNNWEVIEQFCEFIGGKEDIWYATNIEIVDYMRAAERLQFSAACDFVYNPSAMSVWLSVDGEIVEAMSGEHTWFGGKEV</sequence>
<organism evidence="3 4">
    <name type="scientific">Marinicrinis lubricantis</name>
    <dbReference type="NCBI Taxonomy" id="2086470"/>
    <lineage>
        <taxon>Bacteria</taxon>
        <taxon>Bacillati</taxon>
        <taxon>Bacillota</taxon>
        <taxon>Bacilli</taxon>
        <taxon>Bacillales</taxon>
        <taxon>Paenibacillaceae</taxon>
    </lineage>
</organism>
<dbReference type="CDD" id="cd10967">
    <property type="entry name" value="CE4_GLA_like_6s"/>
    <property type="match status" value="1"/>
</dbReference>
<keyword evidence="3" id="KW-0378">Hydrolase</keyword>
<dbReference type="Pfam" id="PF01522">
    <property type="entry name" value="Polysacc_deac_1"/>
    <property type="match status" value="1"/>
</dbReference>